<evidence type="ECO:0000313" key="2">
    <source>
        <dbReference type="EMBL" id="KAI0488770.1"/>
    </source>
</evidence>
<gene>
    <name evidence="2" type="ORF">KFK09_028609</name>
</gene>
<dbReference type="Proteomes" id="UP000829196">
    <property type="component" value="Unassembled WGS sequence"/>
</dbReference>
<name>A0A8T3A3Z8_DENNO</name>
<sequence>MVKIPLQSRSDLCKTAPNSSDLYPHGEEKLLDAESSSVALPSESLNKAMKRSFAFFRTRRLPRVKSPARELLFPSFSCFGFQNKTKIRSQPTPSLFAHPEAPTTAEL</sequence>
<organism evidence="2 3">
    <name type="scientific">Dendrobium nobile</name>
    <name type="common">Orchid</name>
    <dbReference type="NCBI Taxonomy" id="94219"/>
    <lineage>
        <taxon>Eukaryota</taxon>
        <taxon>Viridiplantae</taxon>
        <taxon>Streptophyta</taxon>
        <taxon>Embryophyta</taxon>
        <taxon>Tracheophyta</taxon>
        <taxon>Spermatophyta</taxon>
        <taxon>Magnoliopsida</taxon>
        <taxon>Liliopsida</taxon>
        <taxon>Asparagales</taxon>
        <taxon>Orchidaceae</taxon>
        <taxon>Epidendroideae</taxon>
        <taxon>Malaxideae</taxon>
        <taxon>Dendrobiinae</taxon>
        <taxon>Dendrobium</taxon>
    </lineage>
</organism>
<feature type="region of interest" description="Disordered" evidence="1">
    <location>
        <begin position="1"/>
        <end position="25"/>
    </location>
</feature>
<reference evidence="2" key="1">
    <citation type="journal article" date="2022" name="Front. Genet.">
        <title>Chromosome-Scale Assembly of the Dendrobium nobile Genome Provides Insights Into the Molecular Mechanism of the Biosynthesis of the Medicinal Active Ingredient of Dendrobium.</title>
        <authorList>
            <person name="Xu Q."/>
            <person name="Niu S.-C."/>
            <person name="Li K.-L."/>
            <person name="Zheng P.-J."/>
            <person name="Zhang X.-J."/>
            <person name="Jia Y."/>
            <person name="Liu Y."/>
            <person name="Niu Y.-X."/>
            <person name="Yu L.-H."/>
            <person name="Chen D.-F."/>
            <person name="Zhang G.-Q."/>
        </authorList>
    </citation>
    <scope>NUCLEOTIDE SEQUENCE</scope>
    <source>
        <tissue evidence="2">Leaf</tissue>
    </source>
</reference>
<keyword evidence="3" id="KW-1185">Reference proteome</keyword>
<proteinExistence type="predicted"/>
<dbReference type="EMBL" id="JAGYWB010000019">
    <property type="protein sequence ID" value="KAI0488770.1"/>
    <property type="molecule type" value="Genomic_DNA"/>
</dbReference>
<comment type="caution">
    <text evidence="2">The sequence shown here is derived from an EMBL/GenBank/DDBJ whole genome shotgun (WGS) entry which is preliminary data.</text>
</comment>
<evidence type="ECO:0000313" key="3">
    <source>
        <dbReference type="Proteomes" id="UP000829196"/>
    </source>
</evidence>
<dbReference type="AlphaFoldDB" id="A0A8T3A3Z8"/>
<protein>
    <submittedName>
        <fullName evidence="2">Uncharacterized protein</fullName>
    </submittedName>
</protein>
<accession>A0A8T3A3Z8</accession>
<evidence type="ECO:0000256" key="1">
    <source>
        <dbReference type="SAM" id="MobiDB-lite"/>
    </source>
</evidence>